<dbReference type="InterPro" id="IPR009010">
    <property type="entry name" value="Asp_de-COase-like_dom_sf"/>
</dbReference>
<dbReference type="Gene3D" id="3.40.228.10">
    <property type="entry name" value="Dimethylsulfoxide Reductase, domain 2"/>
    <property type="match status" value="1"/>
</dbReference>
<dbReference type="GO" id="GO:0046872">
    <property type="term" value="F:metal ion binding"/>
    <property type="evidence" value="ECO:0007669"/>
    <property type="project" value="UniProtKB-KW"/>
</dbReference>
<dbReference type="GO" id="GO:0043546">
    <property type="term" value="F:molybdopterin cofactor binding"/>
    <property type="evidence" value="ECO:0007669"/>
    <property type="project" value="InterPro"/>
</dbReference>
<dbReference type="InterPro" id="IPR006656">
    <property type="entry name" value="Mopterin_OxRdtase"/>
</dbReference>
<dbReference type="AlphaFoldDB" id="A0AAJ6HWB9"/>
<dbReference type="InterPro" id="IPR006657">
    <property type="entry name" value="MoPterin_dinucl-bd_dom"/>
</dbReference>
<evidence type="ECO:0000313" key="7">
    <source>
        <dbReference type="Proteomes" id="UP001235874"/>
    </source>
</evidence>
<organism evidence="6 7">
    <name type="scientific">Micromonospora profundi</name>
    <dbReference type="NCBI Taxonomy" id="1420889"/>
    <lineage>
        <taxon>Bacteria</taxon>
        <taxon>Bacillati</taxon>
        <taxon>Actinomycetota</taxon>
        <taxon>Actinomycetes</taxon>
        <taxon>Micromonosporales</taxon>
        <taxon>Micromonosporaceae</taxon>
        <taxon>Micromonospora</taxon>
    </lineage>
</organism>
<dbReference type="GO" id="GO:0051539">
    <property type="term" value="F:4 iron, 4 sulfur cluster binding"/>
    <property type="evidence" value="ECO:0007669"/>
    <property type="project" value="UniProtKB-KW"/>
</dbReference>
<evidence type="ECO:0000256" key="3">
    <source>
        <dbReference type="ARBA" id="ARBA00023004"/>
    </source>
</evidence>
<gene>
    <name evidence="6" type="ORF">Q3V37_10665</name>
</gene>
<evidence type="ECO:0000256" key="2">
    <source>
        <dbReference type="ARBA" id="ARBA00022723"/>
    </source>
</evidence>
<keyword evidence="3" id="KW-0408">Iron</keyword>
<keyword evidence="1" id="KW-0004">4Fe-4S</keyword>
<proteinExistence type="predicted"/>
<sequence length="713" mass="75796">MTDGAWSATRPGRTPREAATHCPYCALQCGMTLREDDDGVTVLPRQFPTNRGGLCQKGWTAADLLDHPERLTSPLLRDPATGDLRPASWDDALGRIVTGIRAIQASAGRDAVAVFGGGGLTNEKAYALGKFARVALRTRHIDYNGRFCMSSAAAAGMRAFGVDRGLPFPLADLGRADTLLLVGANPAETMPPLMRWLTEQRRGGGRLIVVDPRLTATARQADLHLQPLPGTDLAVANALLHIVLTEGWVDKAYVADRTIGFDAVRRSVAAWWPARAEQLSGVPVADLEATARALGTGGRVIILTARGAEQHAKGVDTVTAYVNLALALGLPGREGSGYGCLTGQGNGQGGREHGQKADQLPGYRRIDDPAAREHVAGVWGVPADDLPGPGVPALQLLDSLGTPGGPRALLVFGSNPVVSAPRASRIEGRLRDLDLLVVADLLLSETAALADVVLPTAQWAEEDGTMTNLEGRVLRRRALRPPPPDVRTDLAIIADLAARLSAAEETGTGPTAAATRFPSDPAAVFAELRRASAGGTADYAGISWERIDAADGVFWPCPTEDGPDTPRLFADRFGTPDGRARFHPVDHRPAAEEVCDAYPLHFTTGRVLAQYQSGTQTRRVDALRRAAGEAFVELHPDLAARLGIDDGDRVRVTSRRGELHAPARLSPGIRPDTVFAPFHWPGAARANSVTNDAVDPISGMPEFKICAVRVEKA</sequence>
<dbReference type="Pfam" id="PF01568">
    <property type="entry name" value="Molydop_binding"/>
    <property type="match status" value="1"/>
</dbReference>
<dbReference type="InterPro" id="IPR050123">
    <property type="entry name" value="Prok_molybdopt-oxidoreductase"/>
</dbReference>
<keyword evidence="2" id="KW-0479">Metal-binding</keyword>
<protein>
    <submittedName>
        <fullName evidence="6">Molybdopterin oxidoreductase family protein</fullName>
    </submittedName>
</protein>
<dbReference type="SUPFAM" id="SSF50692">
    <property type="entry name" value="ADC-like"/>
    <property type="match status" value="1"/>
</dbReference>
<dbReference type="PANTHER" id="PTHR43105">
    <property type="entry name" value="RESPIRATORY NITRATE REDUCTASE"/>
    <property type="match status" value="1"/>
</dbReference>
<dbReference type="InterPro" id="IPR006655">
    <property type="entry name" value="Mopterin_OxRdtase_prok_CS"/>
</dbReference>
<dbReference type="Gene3D" id="2.40.40.20">
    <property type="match status" value="1"/>
</dbReference>
<dbReference type="EMBL" id="CP130472">
    <property type="protein sequence ID" value="WLS47647.1"/>
    <property type="molecule type" value="Genomic_DNA"/>
</dbReference>
<dbReference type="Pfam" id="PF00384">
    <property type="entry name" value="Molybdopterin"/>
    <property type="match status" value="1"/>
</dbReference>
<dbReference type="Gene3D" id="3.40.50.740">
    <property type="match status" value="1"/>
</dbReference>
<accession>A0AAJ6HWB9</accession>
<evidence type="ECO:0000313" key="6">
    <source>
        <dbReference type="EMBL" id="WLS47647.1"/>
    </source>
</evidence>
<dbReference type="GO" id="GO:0003954">
    <property type="term" value="F:NADH dehydrogenase activity"/>
    <property type="evidence" value="ECO:0007669"/>
    <property type="project" value="TreeGrafter"/>
</dbReference>
<dbReference type="GO" id="GO:0016020">
    <property type="term" value="C:membrane"/>
    <property type="evidence" value="ECO:0007669"/>
    <property type="project" value="TreeGrafter"/>
</dbReference>
<dbReference type="PIRSF" id="PIRSF000144">
    <property type="entry name" value="CbbBc"/>
    <property type="match status" value="1"/>
</dbReference>
<dbReference type="KEGG" id="mprn:Q3V37_10665"/>
<dbReference type="SMART" id="SM00926">
    <property type="entry name" value="Molybdop_Fe4S4"/>
    <property type="match status" value="1"/>
</dbReference>
<keyword evidence="4" id="KW-0411">Iron-sulfur</keyword>
<dbReference type="SUPFAM" id="SSF53706">
    <property type="entry name" value="Formate dehydrogenase/DMSO reductase, domains 1-3"/>
    <property type="match status" value="1"/>
</dbReference>
<dbReference type="Pfam" id="PF04879">
    <property type="entry name" value="Molybdop_Fe4S4"/>
    <property type="match status" value="1"/>
</dbReference>
<dbReference type="Proteomes" id="UP001235874">
    <property type="component" value="Chromosome"/>
</dbReference>
<dbReference type="RefSeq" id="WP_306273420.1">
    <property type="nucleotide sequence ID" value="NZ_CP130472.1"/>
</dbReference>
<keyword evidence="7" id="KW-1185">Reference proteome</keyword>
<evidence type="ECO:0000259" key="5">
    <source>
        <dbReference type="SMART" id="SM00926"/>
    </source>
</evidence>
<dbReference type="InterPro" id="IPR006963">
    <property type="entry name" value="Mopterin_OxRdtase_4Fe-4S_dom"/>
</dbReference>
<feature type="domain" description="4Fe-4S Mo/W bis-MGD-type" evidence="5">
    <location>
        <begin position="15"/>
        <end position="67"/>
    </location>
</feature>
<evidence type="ECO:0000256" key="1">
    <source>
        <dbReference type="ARBA" id="ARBA00022485"/>
    </source>
</evidence>
<name>A0AAJ6HWB9_9ACTN</name>
<dbReference type="GO" id="GO:0022904">
    <property type="term" value="P:respiratory electron transport chain"/>
    <property type="evidence" value="ECO:0007669"/>
    <property type="project" value="TreeGrafter"/>
</dbReference>
<dbReference type="CDD" id="cd00508">
    <property type="entry name" value="MopB_CT_Fdh-Nap-like"/>
    <property type="match status" value="1"/>
</dbReference>
<evidence type="ECO:0000256" key="4">
    <source>
        <dbReference type="ARBA" id="ARBA00023014"/>
    </source>
</evidence>
<dbReference type="Gene3D" id="2.20.25.90">
    <property type="entry name" value="ADC-like domains"/>
    <property type="match status" value="1"/>
</dbReference>
<reference evidence="6 7" key="1">
    <citation type="submission" date="2023-07" db="EMBL/GenBank/DDBJ databases">
        <title>Micromonospora profundi TRM 95458 converts glycerol to a new osmotic compound.</title>
        <authorList>
            <person name="Lu D."/>
        </authorList>
    </citation>
    <scope>NUCLEOTIDE SEQUENCE [LARGE SCALE GENOMIC DNA]</scope>
    <source>
        <strain evidence="6 7">TRM95458</strain>
    </source>
</reference>
<dbReference type="PANTHER" id="PTHR43105:SF10">
    <property type="entry name" value="NADH-QUINONE OXIDOREDUCTASE SUBUNIT G"/>
    <property type="match status" value="1"/>
</dbReference>
<dbReference type="PROSITE" id="PS00932">
    <property type="entry name" value="MOLYBDOPTERIN_PROK_3"/>
    <property type="match status" value="1"/>
</dbReference>